<proteinExistence type="predicted"/>
<gene>
    <name evidence="7" type="primary">LOC111103402</name>
</gene>
<keyword evidence="1" id="KW-0238">DNA-binding</keyword>
<dbReference type="GeneID" id="111103402"/>
<feature type="chain" id="PRO_5034183097" evidence="3">
    <location>
        <begin position="17"/>
        <end position="754"/>
    </location>
</feature>
<dbReference type="PROSITE" id="PS51898">
    <property type="entry name" value="TYR_RECOMBINASE"/>
    <property type="match status" value="1"/>
</dbReference>
<dbReference type="GO" id="GO:0015074">
    <property type="term" value="P:DNA integration"/>
    <property type="evidence" value="ECO:0007669"/>
    <property type="project" value="InterPro"/>
</dbReference>
<dbReference type="Gene3D" id="1.10.150.130">
    <property type="match status" value="1"/>
</dbReference>
<dbReference type="InterPro" id="IPR052925">
    <property type="entry name" value="Phage_Integrase-like_Recomb"/>
</dbReference>
<dbReference type="InterPro" id="IPR043128">
    <property type="entry name" value="Rev_trsase/Diguanyl_cyclase"/>
</dbReference>
<dbReference type="PANTHER" id="PTHR34605">
    <property type="entry name" value="PHAGE_INTEGRASE DOMAIN-CONTAINING PROTEIN"/>
    <property type="match status" value="1"/>
</dbReference>
<dbReference type="InterPro" id="IPR000477">
    <property type="entry name" value="RT_dom"/>
</dbReference>
<evidence type="ECO:0000256" key="3">
    <source>
        <dbReference type="SAM" id="SignalP"/>
    </source>
</evidence>
<dbReference type="InterPro" id="IPR011010">
    <property type="entry name" value="DNA_brk_join_enz"/>
</dbReference>
<dbReference type="AlphaFoldDB" id="A0A8B8AP12"/>
<dbReference type="KEGG" id="cvn:111103402"/>
<sequence length="754" mass="84407">MLTYLNIASLLGKLVALMVTGLGDTTMKILESSVSQTKSPGNFQSLNTWSRHVLSLIPFVLHKTLPVVQRPPSVSASTTTMVQSANTHLAISNTFVNSAVNNTQGSNVADQTKARPVLDQQVATTIKFKVLLQELQGYDTALLQFLVQGFQYGFKLGCTQFDSFSVINNHPSVRKNPIVVCRKLNKELHLNRISGPYSFKPFDNFVCSPLGLVPKKTPGEFRIIHDLSFPEGNSVNEHISRGNATVQYESIENVIQLIKKFGQGALMAKLDVEDGFRNIPIHPSDHHFLGFIWENQYYFDKCLPMGASSSCQLFEKLSTALQWIMLNKYKASGMSHLIDDFFFIGPASSEKCLSDVNNFQNLCQRLGVPLKDSKTVLPTTCLTIYGLEVDSIKMEVRLPEDKLYKLRQLLIQTVHRKKIQLKELQSLIGSQEICPMVGPTANNSTRSSTLYLSQSSLQLLKASVSTSTKQLYLRSYTLLHKFCAKQNVPFSLPFTEVLICNFIGDLFQQGYGPSTITSHVSAISYLHKLFILPDPTHSFIVRKTIKGTHNLAKSGDIRLPITKSILIKLLSALHHTVQEADTRVLLSTIFLLAFHAFMRLGELVARSSVYNTKVIQRQDLLFLDDNSVQLILRHSKNMKDGQPIVLTLAANYFNPQLCPVRALKTFTSLYQHKSGPLFTFKSGHPVSHSFVAAQLKHAIEFIGLDSSKYLGHSFRIGAATEATKNGLPENVIQQLGRWQSNAIRRYIRINAFRL</sequence>
<dbReference type="PROSITE" id="PS50878">
    <property type="entry name" value="RT_POL"/>
    <property type="match status" value="1"/>
</dbReference>
<dbReference type="RefSeq" id="XP_022292378.1">
    <property type="nucleotide sequence ID" value="XM_022436670.1"/>
</dbReference>
<evidence type="ECO:0000259" key="4">
    <source>
        <dbReference type="PROSITE" id="PS50878"/>
    </source>
</evidence>
<feature type="signal peptide" evidence="3">
    <location>
        <begin position="1"/>
        <end position="16"/>
    </location>
</feature>
<evidence type="ECO:0000313" key="7">
    <source>
        <dbReference type="RefSeq" id="XP_022292378.1"/>
    </source>
</evidence>
<dbReference type="SUPFAM" id="SSF56349">
    <property type="entry name" value="DNA breaking-rejoining enzymes"/>
    <property type="match status" value="1"/>
</dbReference>
<evidence type="ECO:0000313" key="6">
    <source>
        <dbReference type="Proteomes" id="UP000694844"/>
    </source>
</evidence>
<dbReference type="GO" id="GO:0003677">
    <property type="term" value="F:DNA binding"/>
    <property type="evidence" value="ECO:0007669"/>
    <property type="project" value="UniProtKB-KW"/>
</dbReference>
<feature type="domain" description="Reverse transcriptase" evidence="4">
    <location>
        <begin position="194"/>
        <end position="389"/>
    </location>
</feature>
<evidence type="ECO:0000256" key="2">
    <source>
        <dbReference type="ARBA" id="ARBA00023172"/>
    </source>
</evidence>
<dbReference type="GO" id="GO:0006310">
    <property type="term" value="P:DNA recombination"/>
    <property type="evidence" value="ECO:0007669"/>
    <property type="project" value="UniProtKB-KW"/>
</dbReference>
<name>A0A8B8AP12_CRAVI</name>
<accession>A0A8B8AP12</accession>
<protein>
    <submittedName>
        <fullName evidence="7">Uncharacterized protein LOC111103402 isoform X1</fullName>
    </submittedName>
</protein>
<dbReference type="InterPro" id="IPR002104">
    <property type="entry name" value="Integrase_catalytic"/>
</dbReference>
<organism evidence="6 7">
    <name type="scientific">Crassostrea virginica</name>
    <name type="common">Eastern oyster</name>
    <dbReference type="NCBI Taxonomy" id="6565"/>
    <lineage>
        <taxon>Eukaryota</taxon>
        <taxon>Metazoa</taxon>
        <taxon>Spiralia</taxon>
        <taxon>Lophotrochozoa</taxon>
        <taxon>Mollusca</taxon>
        <taxon>Bivalvia</taxon>
        <taxon>Autobranchia</taxon>
        <taxon>Pteriomorphia</taxon>
        <taxon>Ostreida</taxon>
        <taxon>Ostreoidea</taxon>
        <taxon>Ostreidae</taxon>
        <taxon>Crassostrea</taxon>
    </lineage>
</organism>
<dbReference type="Gene3D" id="3.10.10.10">
    <property type="entry name" value="HIV Type 1 Reverse Transcriptase, subunit A, domain 1"/>
    <property type="match status" value="1"/>
</dbReference>
<dbReference type="InterPro" id="IPR010998">
    <property type="entry name" value="Integrase_recombinase_N"/>
</dbReference>
<dbReference type="Proteomes" id="UP000694844">
    <property type="component" value="Chromosome 7"/>
</dbReference>
<dbReference type="InterPro" id="IPR013762">
    <property type="entry name" value="Integrase-like_cat_sf"/>
</dbReference>
<dbReference type="InterPro" id="IPR043502">
    <property type="entry name" value="DNA/RNA_pol_sf"/>
</dbReference>
<evidence type="ECO:0000256" key="1">
    <source>
        <dbReference type="ARBA" id="ARBA00023125"/>
    </source>
</evidence>
<keyword evidence="2" id="KW-0233">DNA recombination</keyword>
<reference evidence="7" key="1">
    <citation type="submission" date="2025-08" db="UniProtKB">
        <authorList>
            <consortium name="RefSeq"/>
        </authorList>
    </citation>
    <scope>IDENTIFICATION</scope>
    <source>
        <tissue evidence="7">Whole sample</tissue>
    </source>
</reference>
<dbReference type="OrthoDB" id="6138620at2759"/>
<dbReference type="SUPFAM" id="SSF47823">
    <property type="entry name" value="lambda integrase-like, N-terminal domain"/>
    <property type="match status" value="1"/>
</dbReference>
<dbReference type="CDD" id="cd03714">
    <property type="entry name" value="RT_DIRS1"/>
    <property type="match status" value="1"/>
</dbReference>
<keyword evidence="6" id="KW-1185">Reference proteome</keyword>
<dbReference type="Gene3D" id="1.10.443.10">
    <property type="entry name" value="Intergrase catalytic core"/>
    <property type="match status" value="1"/>
</dbReference>
<feature type="domain" description="Tyr recombinase" evidence="5">
    <location>
        <begin position="560"/>
        <end position="754"/>
    </location>
</feature>
<dbReference type="Gene3D" id="3.30.70.270">
    <property type="match status" value="1"/>
</dbReference>
<dbReference type="Pfam" id="PF00078">
    <property type="entry name" value="RVT_1"/>
    <property type="match status" value="1"/>
</dbReference>
<dbReference type="PANTHER" id="PTHR34605:SF3">
    <property type="entry name" value="P CELL-TYPE AGGLUTINATION PROTEIN MAP4-LIKE-RELATED"/>
    <property type="match status" value="1"/>
</dbReference>
<keyword evidence="3" id="KW-0732">Signal</keyword>
<evidence type="ECO:0000259" key="5">
    <source>
        <dbReference type="PROSITE" id="PS51898"/>
    </source>
</evidence>
<dbReference type="SUPFAM" id="SSF56672">
    <property type="entry name" value="DNA/RNA polymerases"/>
    <property type="match status" value="1"/>
</dbReference>